<evidence type="ECO:0000259" key="2">
    <source>
        <dbReference type="PROSITE" id="PS50943"/>
    </source>
</evidence>
<feature type="transmembrane region" description="Helical" evidence="1">
    <location>
        <begin position="108"/>
        <end position="128"/>
    </location>
</feature>
<reference evidence="3 4" key="1">
    <citation type="submission" date="2018-03" db="EMBL/GenBank/DDBJ databases">
        <title>Genomic Encyclopedia of Archaeal and Bacterial Type Strains, Phase II (KMG-II): from individual species to whole genera.</title>
        <authorList>
            <person name="Goeker M."/>
        </authorList>
    </citation>
    <scope>NUCLEOTIDE SEQUENCE [LARGE SCALE GENOMIC DNA]</scope>
    <source>
        <strain evidence="3 4">DSM 28057</strain>
    </source>
</reference>
<comment type="caution">
    <text evidence="3">The sequence shown here is derived from an EMBL/GenBank/DDBJ whole genome shotgun (WGS) entry which is preliminary data.</text>
</comment>
<keyword evidence="1" id="KW-0812">Transmembrane</keyword>
<name>A0A2P8E657_9BACT</name>
<feature type="transmembrane region" description="Helical" evidence="1">
    <location>
        <begin position="179"/>
        <end position="197"/>
    </location>
</feature>
<feature type="transmembrane region" description="Helical" evidence="1">
    <location>
        <begin position="209"/>
        <end position="227"/>
    </location>
</feature>
<evidence type="ECO:0000313" key="4">
    <source>
        <dbReference type="Proteomes" id="UP000240708"/>
    </source>
</evidence>
<gene>
    <name evidence="3" type="ORF">CLV48_104124</name>
</gene>
<dbReference type="AlphaFoldDB" id="A0A2P8E657"/>
<dbReference type="InterPro" id="IPR010982">
    <property type="entry name" value="Lambda_DNA-bd_dom_sf"/>
</dbReference>
<dbReference type="Pfam" id="PF01381">
    <property type="entry name" value="HTH_3"/>
    <property type="match status" value="1"/>
</dbReference>
<evidence type="ECO:0000256" key="1">
    <source>
        <dbReference type="SAM" id="Phobius"/>
    </source>
</evidence>
<organism evidence="3 4">
    <name type="scientific">Cecembia rubra</name>
    <dbReference type="NCBI Taxonomy" id="1485585"/>
    <lineage>
        <taxon>Bacteria</taxon>
        <taxon>Pseudomonadati</taxon>
        <taxon>Bacteroidota</taxon>
        <taxon>Cytophagia</taxon>
        <taxon>Cytophagales</taxon>
        <taxon>Cyclobacteriaceae</taxon>
        <taxon>Cecembia</taxon>
    </lineage>
</organism>
<sequence length="303" mass="34249">MSGEILPFFGLYLKESNQLAMVKQNLYNMKQPLLGQKILEWRKAKGLTQEELVERCNINVRTIQRIEAGEVTPRFYTVKAILEVLEVKPEEMRSFQFEKQEDTGSGKLYPWLRFSFIAGILYLVLAVIESVIDVQLFIEKTSFSAGFGYVYTFLKMSVLVLFILFTGAFYKLGETFSNLFLKIMTVMLIIMISTFILEDVVSYWSGKDLITGLIFRSLISGMVYVLFASSLLHLSKNQGATYIIAGTLGILTGVSFLTVVFALPGLILLTLFEISLAVLLFKEYKKGAESIISPPITKEQLIL</sequence>
<dbReference type="Proteomes" id="UP000240708">
    <property type="component" value="Unassembled WGS sequence"/>
</dbReference>
<dbReference type="InterPro" id="IPR001387">
    <property type="entry name" value="Cro/C1-type_HTH"/>
</dbReference>
<dbReference type="EMBL" id="PYGF01000004">
    <property type="protein sequence ID" value="PSL04950.1"/>
    <property type="molecule type" value="Genomic_DNA"/>
</dbReference>
<keyword evidence="1" id="KW-1133">Transmembrane helix</keyword>
<accession>A0A2P8E657</accession>
<dbReference type="CDD" id="cd00093">
    <property type="entry name" value="HTH_XRE"/>
    <property type="match status" value="1"/>
</dbReference>
<dbReference type="GO" id="GO:0003677">
    <property type="term" value="F:DNA binding"/>
    <property type="evidence" value="ECO:0007669"/>
    <property type="project" value="InterPro"/>
</dbReference>
<dbReference type="SMART" id="SM00530">
    <property type="entry name" value="HTH_XRE"/>
    <property type="match status" value="1"/>
</dbReference>
<feature type="domain" description="HTH cro/C1-type" evidence="2">
    <location>
        <begin position="38"/>
        <end position="92"/>
    </location>
</feature>
<dbReference type="PROSITE" id="PS50943">
    <property type="entry name" value="HTH_CROC1"/>
    <property type="match status" value="1"/>
</dbReference>
<feature type="transmembrane region" description="Helical" evidence="1">
    <location>
        <begin position="239"/>
        <end position="257"/>
    </location>
</feature>
<dbReference type="SUPFAM" id="SSF47413">
    <property type="entry name" value="lambda repressor-like DNA-binding domains"/>
    <property type="match status" value="1"/>
</dbReference>
<keyword evidence="4" id="KW-1185">Reference proteome</keyword>
<proteinExistence type="predicted"/>
<protein>
    <submittedName>
        <fullName evidence="3">Helix-turn-helix protein</fullName>
    </submittedName>
</protein>
<dbReference type="Gene3D" id="1.10.260.40">
    <property type="entry name" value="lambda repressor-like DNA-binding domains"/>
    <property type="match status" value="1"/>
</dbReference>
<evidence type="ECO:0000313" key="3">
    <source>
        <dbReference type="EMBL" id="PSL04950.1"/>
    </source>
</evidence>
<feature type="transmembrane region" description="Helical" evidence="1">
    <location>
        <begin position="148"/>
        <end position="170"/>
    </location>
</feature>
<keyword evidence="1" id="KW-0472">Membrane</keyword>